<dbReference type="Proteomes" id="UP000238479">
    <property type="component" value="Chromosome 7"/>
</dbReference>
<evidence type="ECO:0000256" key="1">
    <source>
        <dbReference type="SAM" id="MobiDB-lite"/>
    </source>
</evidence>
<name>A0A2P6P429_ROSCH</name>
<sequence length="160" mass="17866">MLWKALEMQILLNSNAGSSGNGDNGKLVPQTNDTAGETGVDEQNQNLNEVIKSTEKTLALIHQLYLTVSSFTTGSQLPLLERLNALAMELDNTAKLSDKYNFQVPMESLREHQLEELDQAFPMKLNHIEKYVLLLRYAETKLAEGQSTLPNGDVKHEVKP</sequence>
<organism evidence="2 3">
    <name type="scientific">Rosa chinensis</name>
    <name type="common">China rose</name>
    <dbReference type="NCBI Taxonomy" id="74649"/>
    <lineage>
        <taxon>Eukaryota</taxon>
        <taxon>Viridiplantae</taxon>
        <taxon>Streptophyta</taxon>
        <taxon>Embryophyta</taxon>
        <taxon>Tracheophyta</taxon>
        <taxon>Spermatophyta</taxon>
        <taxon>Magnoliopsida</taxon>
        <taxon>eudicotyledons</taxon>
        <taxon>Gunneridae</taxon>
        <taxon>Pentapetalae</taxon>
        <taxon>rosids</taxon>
        <taxon>fabids</taxon>
        <taxon>Rosales</taxon>
        <taxon>Rosaceae</taxon>
        <taxon>Rosoideae</taxon>
        <taxon>Rosoideae incertae sedis</taxon>
        <taxon>Rosa</taxon>
    </lineage>
</organism>
<accession>A0A2P6P429</accession>
<protein>
    <recommendedName>
        <fullName evidence="4">Mediator of RNA polymerase II transcription subunit 10</fullName>
    </recommendedName>
</protein>
<evidence type="ECO:0000313" key="3">
    <source>
        <dbReference type="Proteomes" id="UP000238479"/>
    </source>
</evidence>
<feature type="compositionally biased region" description="Polar residues" evidence="1">
    <location>
        <begin position="29"/>
        <end position="40"/>
    </location>
</feature>
<feature type="region of interest" description="Disordered" evidence="1">
    <location>
        <begin position="14"/>
        <end position="40"/>
    </location>
</feature>
<proteinExistence type="predicted"/>
<evidence type="ECO:0000313" key="2">
    <source>
        <dbReference type="EMBL" id="PRQ16694.1"/>
    </source>
</evidence>
<comment type="caution">
    <text evidence="2">The sequence shown here is derived from an EMBL/GenBank/DDBJ whole genome shotgun (WGS) entry which is preliminary data.</text>
</comment>
<dbReference type="STRING" id="74649.A0A2P6P429"/>
<evidence type="ECO:0008006" key="4">
    <source>
        <dbReference type="Google" id="ProtNLM"/>
    </source>
</evidence>
<reference evidence="2 3" key="1">
    <citation type="journal article" date="2018" name="Nat. Genet.">
        <title>The Rosa genome provides new insights in the design of modern roses.</title>
        <authorList>
            <person name="Bendahmane M."/>
        </authorList>
    </citation>
    <scope>NUCLEOTIDE SEQUENCE [LARGE SCALE GENOMIC DNA]</scope>
    <source>
        <strain evidence="3">cv. Old Blush</strain>
    </source>
</reference>
<dbReference type="EMBL" id="PDCK01000045">
    <property type="protein sequence ID" value="PRQ16694.1"/>
    <property type="molecule type" value="Genomic_DNA"/>
</dbReference>
<dbReference type="AlphaFoldDB" id="A0A2P6P429"/>
<gene>
    <name evidence="2" type="ORF">RchiOBHm_Chr7g0187021</name>
</gene>
<keyword evidence="3" id="KW-1185">Reference proteome</keyword>
<dbReference type="Gramene" id="PRQ16694">
    <property type="protein sequence ID" value="PRQ16694"/>
    <property type="gene ID" value="RchiOBHm_Chr7g0187021"/>
</dbReference>